<dbReference type="EMBL" id="QXIL01000008">
    <property type="protein sequence ID" value="RXI78725.1"/>
    <property type="molecule type" value="Genomic_DNA"/>
</dbReference>
<reference evidence="1 2" key="1">
    <citation type="submission" date="2018-08" db="EMBL/GenBank/DDBJ databases">
        <title>Lactobacillus suantsai sp. nov., isolated from traditional fermented suan-tsai in Taiwan.</title>
        <authorList>
            <person name="Huang C.-H."/>
        </authorList>
    </citation>
    <scope>NUCLEOTIDE SEQUENCE [LARGE SCALE GENOMIC DNA]</scope>
    <source>
        <strain evidence="1 2">BCRC 12945</strain>
    </source>
</reference>
<protein>
    <submittedName>
        <fullName evidence="1">Uncharacterized protein</fullName>
    </submittedName>
</protein>
<evidence type="ECO:0000313" key="1">
    <source>
        <dbReference type="EMBL" id="RXI78725.1"/>
    </source>
</evidence>
<accession>A0A4Q0VI32</accession>
<gene>
    <name evidence="1" type="ORF">DXH47_05670</name>
</gene>
<name>A0A4Q0VI32_9LACO</name>
<dbReference type="AlphaFoldDB" id="A0A4Q0VI32"/>
<evidence type="ECO:0000313" key="2">
    <source>
        <dbReference type="Proteomes" id="UP000290602"/>
    </source>
</evidence>
<keyword evidence="2" id="KW-1185">Reference proteome</keyword>
<organism evidence="1 2">
    <name type="scientific">Levilactobacillus suantsaii</name>
    <dbReference type="NCBI Taxonomy" id="2292255"/>
    <lineage>
        <taxon>Bacteria</taxon>
        <taxon>Bacillati</taxon>
        <taxon>Bacillota</taxon>
        <taxon>Bacilli</taxon>
        <taxon>Lactobacillales</taxon>
        <taxon>Lactobacillaceae</taxon>
        <taxon>Levilactobacillus</taxon>
    </lineage>
</organism>
<comment type="caution">
    <text evidence="1">The sequence shown here is derived from an EMBL/GenBank/DDBJ whole genome shotgun (WGS) entry which is preliminary data.</text>
</comment>
<proteinExistence type="predicted"/>
<dbReference type="Proteomes" id="UP000290602">
    <property type="component" value="Unassembled WGS sequence"/>
</dbReference>
<sequence length="62" mass="6791">MATSEFSIRQSRTSLAPKCSGNSKIDAFSQSGIYSALVKRYIITKARDAQSNFTEIPDEGSE</sequence>